<comment type="similarity">
    <text evidence="2">Belongs to the PilY1 family.</text>
</comment>
<keyword evidence="7" id="KW-0732">Signal</keyword>
<dbReference type="SUPFAM" id="SSF50998">
    <property type="entry name" value="Quinoprotein alcohol dehydrogenase-like"/>
    <property type="match status" value="1"/>
</dbReference>
<evidence type="ECO:0000256" key="7">
    <source>
        <dbReference type="SAM" id="SignalP"/>
    </source>
</evidence>
<dbReference type="InterPro" id="IPR008707">
    <property type="entry name" value="B-propeller_PilY1"/>
</dbReference>
<protein>
    <recommendedName>
        <fullName evidence="8">PilY1 beta-propeller domain-containing protein</fullName>
    </recommendedName>
</protein>
<evidence type="ECO:0000259" key="8">
    <source>
        <dbReference type="Pfam" id="PF05567"/>
    </source>
</evidence>
<accession>A0A1X7AQK5</accession>
<gene>
    <name evidence="9" type="ORF">EHSB41UT_04175</name>
</gene>
<keyword evidence="3" id="KW-1029">Fimbrium biogenesis</keyword>
<feature type="chain" id="PRO_5012552886" description="PilY1 beta-propeller domain-containing protein" evidence="7">
    <location>
        <begin position="28"/>
        <end position="1585"/>
    </location>
</feature>
<keyword evidence="4" id="KW-0479">Metal-binding</keyword>
<dbReference type="Gene3D" id="3.40.50.410">
    <property type="entry name" value="von Willebrand factor, type A domain"/>
    <property type="match status" value="2"/>
</dbReference>
<sequence length="1585" mass="172364">MKNTKKQLLIGLASAIYSIAGIQPVLADDTEIFFAGTSIGSSARPNVMFILDNSGSMNEASSTYGKTRMDVLQDSFESLIDNTNNVNIGLMRLWENNSINDANGVYHPVKYIDDPLSQSSASFSPKILQGSDDAVENTNTGTVNIEAPLTLGKLTSNLATNDTALPLSSAINQTYASTQNNSIVQIQSVKNRAGFDKPNGQFRDDNDTNQLLRFGGARVTGVTFTDLNIPANSIITSAYVDFYPWGTSWKNSTVWMNITAEDSANPAMYSTSATIGSRNELNTVVPWNNDIYYNWHGDNFDSTPDLKDLVQEAVDKYSGIQGISFHFRKTSGGNNSFDAYKAPTGPLPPQLRLTYTSPTNASNTVGLRFQEVPVPQGATITSAYFKVVPRSDSNTDIKVNIKAENSGNANTYTNSQNNISSRSYFNSSIEWEPQDWERMNNQGDLNRYSSPELKTLVQGVVNRTDWCGGNAMAFAIEPASDSDEGFRIFESFEDLRAPQLVVEYDPTSAPTGCINKKVSKLVNARKDDAQRYSSVDLDEYNLYLSEGEVGLRYQRFPIKKGATIVDAYLEVTASQNSNRNITVNIAAHDNDNSPVYNTNWNSISGRTKTSNTVDWTINSNWSNGNVYRSNSITDVVQEVVNRDGWQAGNSISFILDRTGSGNNRDRGIHSWDGNAGEAPRLVVVVNSADYDGSSELKVRDQIVSYVDQLSPGGGTPITNLFLEAKNYFNGSQSPITNECQTNHIVILSDGEPNTLYNETVNAINNLPGTTGNCSGNSQCSNKLAAWLTGNDLSSSVSGKNNITTHTISFGGSSSVGDYLRGIAENGEGSFYSANNAAELSKAFKDILQGVLETDSSFVSPSATVNQFNRLNHRNEIYYALFKPSQNNVWAGNVKRYKLDVDLNDVNDSTDDVLTIMDSENTPAVNENTGQFEEDAISFWSTVIDGNNTALGGAAEMLPDPNHATNPRKVYTDAGQTPSAANPVLLNNHIVSTSNDNITRALLDIPSTASNGTRNDLINWARGLDDNGQPRNTIGDPLHSQPTLATYGCTTWQTDDTNTPQDESKNCLVQDISIIFGTNQGMLHLVNANTGVETFSYIPQELLKNIKTFKDNAATSVSNPKPYGLDGSPVLWIKDLYDANLDPDRNNVDSNGNQKAVIQASKGDRIYAYIGMRRGGQHYYAFDLTNRATPKLIWKISPSTTGFSNLGQTWSTPVKTTIKIGIEKKDVLIFGGGYDPDQDSAAQRSSDTQGNSIYIVDALTGTLLWSGGKTGHTLNLNKMNYSIPSPIRVIDINSDGMADQMFFGDMGGQVWRLFINNGSSANNLVTPLGASNTAKGVMANLALASNQQNTRRLYNEPTVALLKQNGQLVLTVGIGSGFRAHPLNEVVQDRFYLLKTRIISANETSATTMTESNLYDATDNLIQDGSDEEKQAAQLAANLQATTDNGVVNLQSGGWFIKMESGPGEKVLSRATAFDGDIMFVTYEPEAEASSCKPVTGINRLYGLNMYDGTPALEDDTVTKSVIQNSGIIDGMNTLFLDPSVLNSPSGSSPATDDTIASLIGTKVFELDTSSSIIKTFWIDEKVSGN</sequence>
<evidence type="ECO:0000256" key="5">
    <source>
        <dbReference type="ARBA" id="ARBA00022837"/>
    </source>
</evidence>
<evidence type="ECO:0000313" key="10">
    <source>
        <dbReference type="Proteomes" id="UP000196573"/>
    </source>
</evidence>
<organism evidence="9 10">
    <name type="scientific">Parendozoicomonas haliclonae</name>
    <dbReference type="NCBI Taxonomy" id="1960125"/>
    <lineage>
        <taxon>Bacteria</taxon>
        <taxon>Pseudomonadati</taxon>
        <taxon>Pseudomonadota</taxon>
        <taxon>Gammaproteobacteria</taxon>
        <taxon>Oceanospirillales</taxon>
        <taxon>Endozoicomonadaceae</taxon>
        <taxon>Parendozoicomonas</taxon>
    </lineage>
</organism>
<dbReference type="Pfam" id="PF05567">
    <property type="entry name" value="T4P_PilY1"/>
    <property type="match status" value="1"/>
</dbReference>
<feature type="signal peptide" evidence="7">
    <location>
        <begin position="1"/>
        <end position="27"/>
    </location>
</feature>
<dbReference type="SUPFAM" id="SSF53300">
    <property type="entry name" value="vWA-like"/>
    <property type="match status" value="2"/>
</dbReference>
<name>A0A1X7AQK5_9GAMM</name>
<dbReference type="RefSeq" id="WP_087112819.1">
    <property type="nucleotide sequence ID" value="NZ_CBCSCN010000005.1"/>
</dbReference>
<dbReference type="InterPro" id="IPR011047">
    <property type="entry name" value="Quinoprotein_ADH-like_sf"/>
</dbReference>
<dbReference type="EMBL" id="FWPT01000012">
    <property type="protein sequence ID" value="SMA50378.1"/>
    <property type="molecule type" value="Genomic_DNA"/>
</dbReference>
<dbReference type="Proteomes" id="UP000196573">
    <property type="component" value="Unassembled WGS sequence"/>
</dbReference>
<evidence type="ECO:0000256" key="1">
    <source>
        <dbReference type="ARBA" id="ARBA00004561"/>
    </source>
</evidence>
<dbReference type="GO" id="GO:0046872">
    <property type="term" value="F:metal ion binding"/>
    <property type="evidence" value="ECO:0007669"/>
    <property type="project" value="UniProtKB-KW"/>
</dbReference>
<dbReference type="InterPro" id="IPR036465">
    <property type="entry name" value="vWFA_dom_sf"/>
</dbReference>
<dbReference type="GO" id="GO:0009289">
    <property type="term" value="C:pilus"/>
    <property type="evidence" value="ECO:0007669"/>
    <property type="project" value="UniProtKB-SubCell"/>
</dbReference>
<comment type="subcellular location">
    <subcellularLocation>
        <location evidence="1">Fimbrium</location>
    </subcellularLocation>
</comment>
<feature type="domain" description="PilY1 beta-propeller" evidence="8">
    <location>
        <begin position="1073"/>
        <end position="1318"/>
    </location>
</feature>
<evidence type="ECO:0000313" key="9">
    <source>
        <dbReference type="EMBL" id="SMA50378.1"/>
    </source>
</evidence>
<keyword evidence="6" id="KW-0281">Fimbrium</keyword>
<dbReference type="OrthoDB" id="7156875at2"/>
<keyword evidence="10" id="KW-1185">Reference proteome</keyword>
<keyword evidence="5" id="KW-0106">Calcium</keyword>
<evidence type="ECO:0000256" key="3">
    <source>
        <dbReference type="ARBA" id="ARBA00022558"/>
    </source>
</evidence>
<evidence type="ECO:0000256" key="6">
    <source>
        <dbReference type="ARBA" id="ARBA00023263"/>
    </source>
</evidence>
<evidence type="ECO:0000256" key="2">
    <source>
        <dbReference type="ARBA" id="ARBA00008387"/>
    </source>
</evidence>
<reference evidence="9 10" key="1">
    <citation type="submission" date="2017-03" db="EMBL/GenBank/DDBJ databases">
        <authorList>
            <person name="Afonso C.L."/>
            <person name="Miller P.J."/>
            <person name="Scott M.A."/>
            <person name="Spackman E."/>
            <person name="Goraichik I."/>
            <person name="Dimitrov K.M."/>
            <person name="Suarez D.L."/>
            <person name="Swayne D.E."/>
        </authorList>
    </citation>
    <scope>NUCLEOTIDE SEQUENCE [LARGE SCALE GENOMIC DNA]</scope>
    <source>
        <strain evidence="9">SB41UT1</strain>
    </source>
</reference>
<evidence type="ECO:0000256" key="4">
    <source>
        <dbReference type="ARBA" id="ARBA00022723"/>
    </source>
</evidence>
<proteinExistence type="inferred from homology"/>